<proteinExistence type="predicted"/>
<dbReference type="Proteomes" id="UP000187203">
    <property type="component" value="Unassembled WGS sequence"/>
</dbReference>
<accession>A0A1R3KFV5</accession>
<comment type="caution">
    <text evidence="1">The sequence shown here is derived from an EMBL/GenBank/DDBJ whole genome shotgun (WGS) entry which is preliminary data.</text>
</comment>
<dbReference type="EMBL" id="AWUE01013752">
    <property type="protein sequence ID" value="OMP05977.1"/>
    <property type="molecule type" value="Genomic_DNA"/>
</dbReference>
<protein>
    <submittedName>
        <fullName evidence="1">Endo-1,4-beta-glucanase</fullName>
    </submittedName>
</protein>
<name>A0A1R3KFV5_9ROSI</name>
<dbReference type="AlphaFoldDB" id="A0A1R3KFV5"/>
<keyword evidence="2" id="KW-1185">Reference proteome</keyword>
<evidence type="ECO:0000313" key="2">
    <source>
        <dbReference type="Proteomes" id="UP000187203"/>
    </source>
</evidence>
<sequence length="114" mass="12971">MLGSDSGRFLRVPGRVYGSSHPKRHRSQSLPSIFPSFSFFFPLFFNPKVLLLSSSSGTTLSFLHRHSRPLYTQKEPPFFSHLPFPTMKPEILGETMLPETKGTQIWRDSTTADL</sequence>
<gene>
    <name evidence="1" type="ORF">COLO4_08417</name>
</gene>
<reference evidence="2" key="1">
    <citation type="submission" date="2013-09" db="EMBL/GenBank/DDBJ databases">
        <title>Corchorus olitorius genome sequencing.</title>
        <authorList>
            <person name="Alam M."/>
            <person name="Haque M.S."/>
            <person name="Islam M.S."/>
            <person name="Emdad E.M."/>
            <person name="Islam M.M."/>
            <person name="Ahmed B."/>
            <person name="Halim A."/>
            <person name="Hossen Q.M.M."/>
            <person name="Hossain M.Z."/>
            <person name="Ahmed R."/>
            <person name="Khan M.M."/>
            <person name="Islam R."/>
            <person name="Rashid M.M."/>
            <person name="Khan S.A."/>
            <person name="Rahman M.S."/>
            <person name="Alam M."/>
            <person name="Yahiya A.S."/>
            <person name="Khan M.S."/>
            <person name="Azam M.S."/>
            <person name="Haque T."/>
            <person name="Lashkar M.Z.H."/>
            <person name="Akhand A.I."/>
            <person name="Morshed G."/>
            <person name="Roy S."/>
            <person name="Uddin K.S."/>
            <person name="Rabeya T."/>
            <person name="Hossain A.S."/>
            <person name="Chowdhury A."/>
            <person name="Snigdha A.R."/>
            <person name="Mortoza M.S."/>
            <person name="Matin S.A."/>
            <person name="Hoque S.M.E."/>
            <person name="Islam M.K."/>
            <person name="Roy D.K."/>
            <person name="Haider R."/>
            <person name="Moosa M.M."/>
            <person name="Elias S.M."/>
            <person name="Hasan A.M."/>
            <person name="Jahan S."/>
            <person name="Shafiuddin M."/>
            <person name="Mahmood N."/>
            <person name="Shommy N.S."/>
        </authorList>
    </citation>
    <scope>NUCLEOTIDE SEQUENCE [LARGE SCALE GENOMIC DNA]</scope>
    <source>
        <strain evidence="2">cv. O-4</strain>
    </source>
</reference>
<evidence type="ECO:0000313" key="1">
    <source>
        <dbReference type="EMBL" id="OMP05977.1"/>
    </source>
</evidence>
<organism evidence="1 2">
    <name type="scientific">Corchorus olitorius</name>
    <dbReference type="NCBI Taxonomy" id="93759"/>
    <lineage>
        <taxon>Eukaryota</taxon>
        <taxon>Viridiplantae</taxon>
        <taxon>Streptophyta</taxon>
        <taxon>Embryophyta</taxon>
        <taxon>Tracheophyta</taxon>
        <taxon>Spermatophyta</taxon>
        <taxon>Magnoliopsida</taxon>
        <taxon>eudicotyledons</taxon>
        <taxon>Gunneridae</taxon>
        <taxon>Pentapetalae</taxon>
        <taxon>rosids</taxon>
        <taxon>malvids</taxon>
        <taxon>Malvales</taxon>
        <taxon>Malvaceae</taxon>
        <taxon>Grewioideae</taxon>
        <taxon>Apeibeae</taxon>
        <taxon>Corchorus</taxon>
    </lineage>
</organism>